<dbReference type="PANTHER" id="PTHR46104:SF1">
    <property type="entry name" value="GENE 9195-RELATED"/>
    <property type="match status" value="1"/>
</dbReference>
<dbReference type="SMART" id="SM01411">
    <property type="entry name" value="Ephrin_rec_like"/>
    <property type="match status" value="4"/>
</dbReference>
<evidence type="ECO:0000259" key="2">
    <source>
        <dbReference type="Pfam" id="PF07699"/>
    </source>
</evidence>
<name>A0ABY8ULW9_TETOB</name>
<dbReference type="PANTHER" id="PTHR46104">
    <property type="entry name" value="GENE 9195-RELATED-RELATED"/>
    <property type="match status" value="1"/>
</dbReference>
<accession>A0ABY8ULW9</accession>
<dbReference type="EMBL" id="CP126221">
    <property type="protein sequence ID" value="WIA22379.1"/>
    <property type="molecule type" value="Genomic_DNA"/>
</dbReference>
<protein>
    <recommendedName>
        <fullName evidence="2">Tyrosine-protein kinase ephrin type A/B receptor-like domain-containing protein</fullName>
    </recommendedName>
</protein>
<keyword evidence="1" id="KW-0732">Signal</keyword>
<dbReference type="SUPFAM" id="SSF57184">
    <property type="entry name" value="Growth factor receptor domain"/>
    <property type="match status" value="1"/>
</dbReference>
<evidence type="ECO:0000256" key="1">
    <source>
        <dbReference type="SAM" id="SignalP"/>
    </source>
</evidence>
<evidence type="ECO:0000313" key="3">
    <source>
        <dbReference type="EMBL" id="WIA22379.1"/>
    </source>
</evidence>
<dbReference type="InterPro" id="IPR011641">
    <property type="entry name" value="Tyr-kin_ephrin_A/B_rcpt-like"/>
</dbReference>
<gene>
    <name evidence="3" type="ORF">OEZ85_004686</name>
</gene>
<keyword evidence="4" id="KW-1185">Reference proteome</keyword>
<proteinExistence type="predicted"/>
<feature type="domain" description="Tyrosine-protein kinase ephrin type A/B receptor-like" evidence="2">
    <location>
        <begin position="388"/>
        <end position="429"/>
    </location>
</feature>
<organism evidence="3 4">
    <name type="scientific">Tetradesmus obliquus</name>
    <name type="common">Green alga</name>
    <name type="synonym">Acutodesmus obliquus</name>
    <dbReference type="NCBI Taxonomy" id="3088"/>
    <lineage>
        <taxon>Eukaryota</taxon>
        <taxon>Viridiplantae</taxon>
        <taxon>Chlorophyta</taxon>
        <taxon>core chlorophytes</taxon>
        <taxon>Chlorophyceae</taxon>
        <taxon>CS clade</taxon>
        <taxon>Sphaeropleales</taxon>
        <taxon>Scenedesmaceae</taxon>
        <taxon>Tetradesmus</taxon>
    </lineage>
</organism>
<reference evidence="3 4" key="1">
    <citation type="submission" date="2023-05" db="EMBL/GenBank/DDBJ databases">
        <title>A 100% complete, gapless, phased diploid assembly of the Scenedesmus obliquus UTEX 3031 genome.</title>
        <authorList>
            <person name="Biondi T.C."/>
            <person name="Hanschen E.R."/>
            <person name="Kwon T."/>
            <person name="Eng W."/>
            <person name="Kruse C.P.S."/>
            <person name="Koehler S.I."/>
            <person name="Kunde Y."/>
            <person name="Gleasner C.D."/>
            <person name="You Mak K.T."/>
            <person name="Polle J."/>
            <person name="Hovde B.T."/>
            <person name="Starkenburg S.R."/>
        </authorList>
    </citation>
    <scope>NUCLEOTIDE SEQUENCE [LARGE SCALE GENOMIC DNA]</scope>
    <source>
        <strain evidence="3 4">DOE0152z</strain>
    </source>
</reference>
<dbReference type="Pfam" id="PF07699">
    <property type="entry name" value="Ephrin_rec_like"/>
    <property type="match status" value="1"/>
</dbReference>
<evidence type="ECO:0000313" key="4">
    <source>
        <dbReference type="Proteomes" id="UP001244341"/>
    </source>
</evidence>
<dbReference type="InterPro" id="IPR009030">
    <property type="entry name" value="Growth_fac_rcpt_cys_sf"/>
</dbReference>
<feature type="chain" id="PRO_5045466323" description="Tyrosine-protein kinase ephrin type A/B receptor-like domain-containing protein" evidence="1">
    <location>
        <begin position="20"/>
        <end position="442"/>
    </location>
</feature>
<dbReference type="Proteomes" id="UP001244341">
    <property type="component" value="Chromosome 14b"/>
</dbReference>
<feature type="signal peptide" evidence="1">
    <location>
        <begin position="1"/>
        <end position="19"/>
    </location>
</feature>
<dbReference type="Gene3D" id="2.10.50.10">
    <property type="entry name" value="Tumor Necrosis Factor Receptor, subunit A, domain 2"/>
    <property type="match status" value="1"/>
</dbReference>
<sequence>MFALACPAVSCSVLLSCVARPGFRIASINPGQAINASTQTGVVCPANKYCVGGTRLTGCTACPSGMVTVGDAASNHNSVNDCLVLAGYFAQWDASGFAYNADECDFGSYWPGGQISGPTPCSSCGGYTTAAVASKSKSACAAPPGYYLPSSGASQLQLCPSSIDAAQYGIDAAFGTFGTYRLGWATTPNGVKDCQICGANVLPEPTKENLHPEDSTVELVAASPDACYITAGQSLTTDYSLASLSNSMLRAADCPPNTYGASAHTNGLTTSFCKPCGRNMITEPFLTAAQRNEAAVCINPKGFGVTGQVALQCSPGSWSARGSMLPCQTCAAGRTTTAVSLQQVAATDCFVSDGFGVFDQAGATAAAQWYAAGVAGMTAVQQAQLEVAECPVGRYSESQNLHSDTAARCAACPAGSATEEAGSTDISQCTAPTHAATSWVWL</sequence>